<dbReference type="SMART" id="SM00829">
    <property type="entry name" value="PKS_ER"/>
    <property type="match status" value="1"/>
</dbReference>
<keyword evidence="3 5" id="KW-0862">Zinc</keyword>
<evidence type="ECO:0000256" key="2">
    <source>
        <dbReference type="ARBA" id="ARBA00022723"/>
    </source>
</evidence>
<dbReference type="InterPro" id="IPR011032">
    <property type="entry name" value="GroES-like_sf"/>
</dbReference>
<dbReference type="OrthoDB" id="1879366at2759"/>
<dbReference type="AlphaFoldDB" id="A0A8H8UCP6"/>
<dbReference type="PANTHER" id="PTHR42683">
    <property type="entry name" value="ALDEHYDE REDUCTASE"/>
    <property type="match status" value="1"/>
</dbReference>
<name>A0A8H8UCP6_9HELO</name>
<sequence length="335" mass="35601">MGIQFNVFKGSKNGEIIEGKGYRDAKPTEVIVKISHCGVCGSDEHFRHAEQGLGHEGIGLITEVGSSVHAMSEFRVGDRVGMAWFHKFCGYCKQCITGHQNQCVNSTYFGNADQDQGCFGTAVAWDVSTLYKIPDEIASEDAGPLMCAGATVWSPLYDHGLRPGDRIGVIGIGGLGHLAIQFASKMGMEVVVFSSTESKKQEALAFGASEFHVTKGVETLGSIAKLDALLITTNVNPDLALFLPALAAGAKVFPLTISMEALPFSPLALIGGFLSVIGSGLAPTASTQAMLAFAAKNGVKPQIEKFPMTQVGVTEAMQKLRDGKMRYRGVLVVPN</sequence>
<accession>A0A8H8UCP6</accession>
<evidence type="ECO:0000259" key="6">
    <source>
        <dbReference type="SMART" id="SM00829"/>
    </source>
</evidence>
<dbReference type="EMBL" id="QGMI01000320">
    <property type="protein sequence ID" value="TVY42578.1"/>
    <property type="molecule type" value="Genomic_DNA"/>
</dbReference>
<evidence type="ECO:0000256" key="4">
    <source>
        <dbReference type="ARBA" id="ARBA00023002"/>
    </source>
</evidence>
<gene>
    <name evidence="7" type="primary">adhA_1</name>
    <name evidence="7" type="ORF">LOCC1_G003945</name>
</gene>
<dbReference type="Pfam" id="PF08240">
    <property type="entry name" value="ADH_N"/>
    <property type="match status" value="1"/>
</dbReference>
<dbReference type="InterPro" id="IPR029752">
    <property type="entry name" value="D-isomer_DH_CS1"/>
</dbReference>
<dbReference type="SUPFAM" id="SSF51735">
    <property type="entry name" value="NAD(P)-binding Rossmann-fold domains"/>
    <property type="match status" value="1"/>
</dbReference>
<comment type="cofactor">
    <cofactor evidence="1 5">
        <name>Zn(2+)</name>
        <dbReference type="ChEBI" id="CHEBI:29105"/>
    </cofactor>
</comment>
<protein>
    <submittedName>
        <fullName evidence="7">Putative formaldehyde dehydrogenase</fullName>
    </submittedName>
</protein>
<dbReference type="SUPFAM" id="SSF50129">
    <property type="entry name" value="GroES-like"/>
    <property type="match status" value="1"/>
</dbReference>
<keyword evidence="8" id="KW-1185">Reference proteome</keyword>
<evidence type="ECO:0000256" key="5">
    <source>
        <dbReference type="RuleBase" id="RU361277"/>
    </source>
</evidence>
<dbReference type="Gene3D" id="3.90.180.10">
    <property type="entry name" value="Medium-chain alcohol dehydrogenases, catalytic domain"/>
    <property type="match status" value="1"/>
</dbReference>
<dbReference type="InterPro" id="IPR013154">
    <property type="entry name" value="ADH-like_N"/>
</dbReference>
<dbReference type="InterPro" id="IPR036291">
    <property type="entry name" value="NAD(P)-bd_dom_sf"/>
</dbReference>
<dbReference type="Gene3D" id="3.40.50.720">
    <property type="entry name" value="NAD(P)-binding Rossmann-like Domain"/>
    <property type="match status" value="1"/>
</dbReference>
<dbReference type="InterPro" id="IPR013149">
    <property type="entry name" value="ADH-like_C"/>
</dbReference>
<dbReference type="GO" id="GO:0008270">
    <property type="term" value="F:zinc ion binding"/>
    <property type="evidence" value="ECO:0007669"/>
    <property type="project" value="InterPro"/>
</dbReference>
<comment type="similarity">
    <text evidence="5">Belongs to the zinc-containing alcohol dehydrogenase family.</text>
</comment>
<dbReference type="PROSITE" id="PS00059">
    <property type="entry name" value="ADH_ZINC"/>
    <property type="match status" value="1"/>
</dbReference>
<dbReference type="InterPro" id="IPR002328">
    <property type="entry name" value="ADH_Zn_CS"/>
</dbReference>
<dbReference type="InterPro" id="IPR047109">
    <property type="entry name" value="CAD-like"/>
</dbReference>
<evidence type="ECO:0000313" key="7">
    <source>
        <dbReference type="EMBL" id="TVY42578.1"/>
    </source>
</evidence>
<comment type="caution">
    <text evidence="7">The sequence shown here is derived from an EMBL/GenBank/DDBJ whole genome shotgun (WGS) entry which is preliminary data.</text>
</comment>
<feature type="domain" description="Enoyl reductase (ER)" evidence="6">
    <location>
        <begin position="10"/>
        <end position="331"/>
    </location>
</feature>
<evidence type="ECO:0000256" key="1">
    <source>
        <dbReference type="ARBA" id="ARBA00001947"/>
    </source>
</evidence>
<evidence type="ECO:0000313" key="8">
    <source>
        <dbReference type="Proteomes" id="UP000443090"/>
    </source>
</evidence>
<proteinExistence type="inferred from homology"/>
<dbReference type="CDD" id="cd05283">
    <property type="entry name" value="CAD1"/>
    <property type="match status" value="1"/>
</dbReference>
<dbReference type="FunFam" id="3.40.50.720:FF:000022">
    <property type="entry name" value="Cinnamyl alcohol dehydrogenase"/>
    <property type="match status" value="1"/>
</dbReference>
<keyword evidence="2 5" id="KW-0479">Metal-binding</keyword>
<dbReference type="Proteomes" id="UP000443090">
    <property type="component" value="Unassembled WGS sequence"/>
</dbReference>
<dbReference type="GO" id="GO:0016616">
    <property type="term" value="F:oxidoreductase activity, acting on the CH-OH group of donors, NAD or NADP as acceptor"/>
    <property type="evidence" value="ECO:0007669"/>
    <property type="project" value="InterPro"/>
</dbReference>
<keyword evidence="4" id="KW-0560">Oxidoreductase</keyword>
<dbReference type="Pfam" id="PF00107">
    <property type="entry name" value="ADH_zinc_N"/>
    <property type="match status" value="1"/>
</dbReference>
<dbReference type="InterPro" id="IPR020843">
    <property type="entry name" value="ER"/>
</dbReference>
<reference evidence="7 8" key="1">
    <citation type="submission" date="2018-05" db="EMBL/GenBank/DDBJ databases">
        <title>Genome sequencing and assembly of the regulated plant pathogen Lachnellula willkommii and related sister species for the development of diagnostic species identification markers.</title>
        <authorList>
            <person name="Giroux E."/>
            <person name="Bilodeau G."/>
        </authorList>
    </citation>
    <scope>NUCLEOTIDE SEQUENCE [LARGE SCALE GENOMIC DNA]</scope>
    <source>
        <strain evidence="7 8">CBS 160.35</strain>
    </source>
</reference>
<dbReference type="PROSITE" id="PS00065">
    <property type="entry name" value="D_2_HYDROXYACID_DH_1"/>
    <property type="match status" value="1"/>
</dbReference>
<evidence type="ECO:0000256" key="3">
    <source>
        <dbReference type="ARBA" id="ARBA00022833"/>
    </source>
</evidence>
<organism evidence="7 8">
    <name type="scientific">Lachnellula occidentalis</name>
    <dbReference type="NCBI Taxonomy" id="215460"/>
    <lineage>
        <taxon>Eukaryota</taxon>
        <taxon>Fungi</taxon>
        <taxon>Dikarya</taxon>
        <taxon>Ascomycota</taxon>
        <taxon>Pezizomycotina</taxon>
        <taxon>Leotiomycetes</taxon>
        <taxon>Helotiales</taxon>
        <taxon>Lachnaceae</taxon>
        <taxon>Lachnellula</taxon>
    </lineage>
</organism>